<dbReference type="PANTHER" id="PTHR47504:SF5">
    <property type="entry name" value="RIGHT ORIGIN-BINDING PROTEIN"/>
    <property type="match status" value="1"/>
</dbReference>
<dbReference type="Proteomes" id="UP000013988">
    <property type="component" value="Unassembled WGS sequence"/>
</dbReference>
<dbReference type="PANTHER" id="PTHR47504">
    <property type="entry name" value="RIGHT ORIGIN-BINDING PROTEIN"/>
    <property type="match status" value="1"/>
</dbReference>
<dbReference type="EMBL" id="ASRV01000041">
    <property type="protein sequence ID" value="EOR27587.1"/>
    <property type="molecule type" value="Genomic_DNA"/>
</dbReference>
<evidence type="ECO:0000256" key="2">
    <source>
        <dbReference type="ARBA" id="ARBA00023125"/>
    </source>
</evidence>
<dbReference type="PRINTS" id="PR00032">
    <property type="entry name" value="HTHARAC"/>
</dbReference>
<sequence length="127" mass="14905">MNYDACIKKSIEYIELNLMQKIELKDIADNVFLSKYHFHRVFHSVVGEPVAEYIRRRRLMESANELLNTDDKIVDIAFKYQFSSQEVFSKAFKRLYGISPREFRRNGNNISIMTSKNKITSQLSMAA</sequence>
<dbReference type="InterPro" id="IPR018060">
    <property type="entry name" value="HTH_AraC"/>
</dbReference>
<comment type="caution">
    <text evidence="5">The sequence shown here is derived from an EMBL/GenBank/DDBJ whole genome shotgun (WGS) entry which is preliminary data.</text>
</comment>
<dbReference type="SUPFAM" id="SSF46689">
    <property type="entry name" value="Homeodomain-like"/>
    <property type="match status" value="2"/>
</dbReference>
<proteinExistence type="predicted"/>
<protein>
    <submittedName>
        <fullName evidence="5">Helix-turn-helix domain-containing protein</fullName>
    </submittedName>
</protein>
<dbReference type="InterPro" id="IPR050959">
    <property type="entry name" value="MarA-like"/>
</dbReference>
<accession>R9CE59</accession>
<evidence type="ECO:0000256" key="3">
    <source>
        <dbReference type="ARBA" id="ARBA00023163"/>
    </source>
</evidence>
<dbReference type="InterPro" id="IPR018062">
    <property type="entry name" value="HTH_AraC-typ_CS"/>
</dbReference>
<dbReference type="PROSITE" id="PS01124">
    <property type="entry name" value="HTH_ARAC_FAMILY_2"/>
    <property type="match status" value="1"/>
</dbReference>
<dbReference type="Gene3D" id="1.10.10.60">
    <property type="entry name" value="Homeodomain-like"/>
    <property type="match status" value="2"/>
</dbReference>
<dbReference type="InterPro" id="IPR020449">
    <property type="entry name" value="Tscrpt_reg_AraC-type_HTH"/>
</dbReference>
<dbReference type="GO" id="GO:0043565">
    <property type="term" value="F:sequence-specific DNA binding"/>
    <property type="evidence" value="ECO:0007669"/>
    <property type="project" value="InterPro"/>
</dbReference>
<keyword evidence="6" id="KW-1185">Reference proteome</keyword>
<name>R9CE59_9CLOT</name>
<dbReference type="PATRIC" id="fig|1202534.3.peg.785"/>
<dbReference type="OrthoDB" id="45544at2"/>
<feature type="domain" description="HTH araC/xylS-type" evidence="4">
    <location>
        <begin position="8"/>
        <end position="106"/>
    </location>
</feature>
<organism evidence="5 6">
    <name type="scientific">Clostridium sartagoforme AAU1</name>
    <dbReference type="NCBI Taxonomy" id="1202534"/>
    <lineage>
        <taxon>Bacteria</taxon>
        <taxon>Bacillati</taxon>
        <taxon>Bacillota</taxon>
        <taxon>Clostridia</taxon>
        <taxon>Eubacteriales</taxon>
        <taxon>Clostridiaceae</taxon>
        <taxon>Clostridium</taxon>
    </lineage>
</organism>
<keyword evidence="3" id="KW-0804">Transcription</keyword>
<keyword evidence="1" id="KW-0805">Transcription regulation</keyword>
<dbReference type="InterPro" id="IPR009057">
    <property type="entry name" value="Homeodomain-like_sf"/>
</dbReference>
<reference evidence="5 6" key="1">
    <citation type="submission" date="2013-03" db="EMBL/GenBank/DDBJ databases">
        <title>Whole genome shotgun sequencing of Clostridium sartagoforme AAU1.</title>
        <authorList>
            <person name="Joshi C.G."/>
            <person name="Duggirala S.M."/>
            <person name="Nathani N.M."/>
            <person name="Bhatt V.D."/>
            <person name="Patel A.K."/>
            <person name="Pandya P.R."/>
            <person name="KaPatel J.A."/>
        </authorList>
    </citation>
    <scope>NUCLEOTIDE SEQUENCE [LARGE SCALE GENOMIC DNA]</scope>
    <source>
        <strain evidence="5 6">AAU1</strain>
    </source>
</reference>
<dbReference type="PROSITE" id="PS00041">
    <property type="entry name" value="HTH_ARAC_FAMILY_1"/>
    <property type="match status" value="1"/>
</dbReference>
<dbReference type="Pfam" id="PF12833">
    <property type="entry name" value="HTH_18"/>
    <property type="match status" value="1"/>
</dbReference>
<evidence type="ECO:0000256" key="1">
    <source>
        <dbReference type="ARBA" id="ARBA00023015"/>
    </source>
</evidence>
<dbReference type="AlphaFoldDB" id="R9CE59"/>
<gene>
    <name evidence="5" type="ORF">A500_03926</name>
</gene>
<dbReference type="GO" id="GO:0003700">
    <property type="term" value="F:DNA-binding transcription factor activity"/>
    <property type="evidence" value="ECO:0007669"/>
    <property type="project" value="InterPro"/>
</dbReference>
<dbReference type="SMART" id="SM00342">
    <property type="entry name" value="HTH_ARAC"/>
    <property type="match status" value="1"/>
</dbReference>
<evidence type="ECO:0000313" key="6">
    <source>
        <dbReference type="Proteomes" id="UP000013988"/>
    </source>
</evidence>
<evidence type="ECO:0000313" key="5">
    <source>
        <dbReference type="EMBL" id="EOR27587.1"/>
    </source>
</evidence>
<keyword evidence="2" id="KW-0238">DNA-binding</keyword>
<evidence type="ECO:0000259" key="4">
    <source>
        <dbReference type="PROSITE" id="PS01124"/>
    </source>
</evidence>
<dbReference type="RefSeq" id="WP_016206252.1">
    <property type="nucleotide sequence ID" value="NZ_ASRV01000041.1"/>
</dbReference>